<dbReference type="PRINTS" id="PR00080">
    <property type="entry name" value="SDRFAMILY"/>
</dbReference>
<evidence type="ECO:0000313" key="2">
    <source>
        <dbReference type="EMBL" id="CAA9556845.1"/>
    </source>
</evidence>
<proteinExistence type="inferred from homology"/>
<evidence type="ECO:0000256" key="1">
    <source>
        <dbReference type="ARBA" id="ARBA00006484"/>
    </source>
</evidence>
<dbReference type="EMBL" id="CADCWC010000507">
    <property type="protein sequence ID" value="CAA9556845.1"/>
    <property type="molecule type" value="Genomic_DNA"/>
</dbReference>
<gene>
    <name evidence="2" type="ORF">AVDCRST_MAG79-3154</name>
</gene>
<dbReference type="GO" id="GO:0004316">
    <property type="term" value="F:3-oxoacyl-[acyl-carrier-protein] reductase (NADPH) activity"/>
    <property type="evidence" value="ECO:0007669"/>
    <property type="project" value="UniProtKB-EC"/>
</dbReference>
<keyword evidence="2" id="KW-0560">Oxidoreductase</keyword>
<reference evidence="2" key="1">
    <citation type="submission" date="2020-02" db="EMBL/GenBank/DDBJ databases">
        <authorList>
            <person name="Meier V. D."/>
        </authorList>
    </citation>
    <scope>NUCLEOTIDE SEQUENCE</scope>
    <source>
        <strain evidence="2">AVDCRST_MAG79</strain>
    </source>
</reference>
<feature type="non-terminal residue" evidence="2">
    <location>
        <position position="160"/>
    </location>
</feature>
<dbReference type="Pfam" id="PF00106">
    <property type="entry name" value="adh_short"/>
    <property type="match status" value="1"/>
</dbReference>
<name>A0A6J4UUH2_9ACTN</name>
<dbReference type="EC" id="1.1.1.100" evidence="2"/>
<dbReference type="PANTHER" id="PTHR42760">
    <property type="entry name" value="SHORT-CHAIN DEHYDROGENASES/REDUCTASES FAMILY MEMBER"/>
    <property type="match status" value="1"/>
</dbReference>
<dbReference type="AlphaFoldDB" id="A0A6J4UUH2"/>
<dbReference type="PRINTS" id="PR00081">
    <property type="entry name" value="GDHRDH"/>
</dbReference>
<dbReference type="SUPFAM" id="SSF51735">
    <property type="entry name" value="NAD(P)-binding Rossmann-fold domains"/>
    <property type="match status" value="1"/>
</dbReference>
<dbReference type="Gene3D" id="3.40.50.720">
    <property type="entry name" value="NAD(P)-binding Rossmann-like Domain"/>
    <property type="match status" value="1"/>
</dbReference>
<sequence>MVCTGAAGGIGRAVTAAFAASGARVLAVDLDEAAARASIADLPGDGHAAIGLDLGDLASHEVLVRTAREQLGSLDVLAHLAAVLQRRSVITEVTEADWDLQADVNLKATFFLCRAVAEEMKAAGRGGRIVTFASQGWWTGGFGGSIVYAATKGGIVTMTR</sequence>
<accession>A0A6J4UUH2</accession>
<dbReference type="InterPro" id="IPR002347">
    <property type="entry name" value="SDR_fam"/>
</dbReference>
<dbReference type="CDD" id="cd05233">
    <property type="entry name" value="SDR_c"/>
    <property type="match status" value="1"/>
</dbReference>
<dbReference type="InterPro" id="IPR036291">
    <property type="entry name" value="NAD(P)-bd_dom_sf"/>
</dbReference>
<protein>
    <submittedName>
        <fullName evidence="2">3-oxoacyl-[acyl-carrier protein] reductase</fullName>
        <ecNumber evidence="2">1.1.1.100</ecNumber>
    </submittedName>
</protein>
<organism evidence="2">
    <name type="scientific">uncultured Thermoleophilia bacterium</name>
    <dbReference type="NCBI Taxonomy" id="1497501"/>
    <lineage>
        <taxon>Bacteria</taxon>
        <taxon>Bacillati</taxon>
        <taxon>Actinomycetota</taxon>
        <taxon>Thermoleophilia</taxon>
        <taxon>environmental samples</taxon>
    </lineage>
</organism>
<comment type="similarity">
    <text evidence="1">Belongs to the short-chain dehydrogenases/reductases (SDR) family.</text>
</comment>